<dbReference type="Proteomes" id="UP000198406">
    <property type="component" value="Unassembled WGS sequence"/>
</dbReference>
<name>A0A1Z5K2M6_FISSO</name>
<accession>A0A1Z5K2M6</accession>
<evidence type="ECO:0000313" key="2">
    <source>
        <dbReference type="EMBL" id="GAX20513.1"/>
    </source>
</evidence>
<gene>
    <name evidence="2" type="ORF">FisN_24Hh237</name>
</gene>
<evidence type="ECO:0000313" key="3">
    <source>
        <dbReference type="Proteomes" id="UP000198406"/>
    </source>
</evidence>
<sequence length="234" mass="27123">MTSSRRKILLWMTVAIALLSSEASAYQSIHSFDRLRLSLRLPNYGLNSRDTLDRGSHQHTKNDLLSDQQSFIQQANVDDYLVFLERRYQRLEGAGNDLFVWSWFLETKHMNHHMEGKRASALYVLGVANLASEKLRKKDGIPSRSLYGKLFWLQNWKLVLQHVTNRIPIVVRNTIKRRLQLRESTKMRKALDFVASFSILIHYSVLRMTDLIAAPVIMTFLCIIDAVCSSRKSI</sequence>
<reference evidence="2 3" key="1">
    <citation type="journal article" date="2015" name="Plant Cell">
        <title>Oil accumulation by the oleaginous diatom Fistulifera solaris as revealed by the genome and transcriptome.</title>
        <authorList>
            <person name="Tanaka T."/>
            <person name="Maeda Y."/>
            <person name="Veluchamy A."/>
            <person name="Tanaka M."/>
            <person name="Abida H."/>
            <person name="Marechal E."/>
            <person name="Bowler C."/>
            <person name="Muto M."/>
            <person name="Sunaga Y."/>
            <person name="Tanaka M."/>
            <person name="Yoshino T."/>
            <person name="Taniguchi T."/>
            <person name="Fukuda Y."/>
            <person name="Nemoto M."/>
            <person name="Matsumoto M."/>
            <person name="Wong P.S."/>
            <person name="Aburatani S."/>
            <person name="Fujibuchi W."/>
        </authorList>
    </citation>
    <scope>NUCLEOTIDE SEQUENCE [LARGE SCALE GENOMIC DNA]</scope>
    <source>
        <strain evidence="2 3">JPCC DA0580</strain>
    </source>
</reference>
<evidence type="ECO:0000256" key="1">
    <source>
        <dbReference type="SAM" id="SignalP"/>
    </source>
</evidence>
<feature type="chain" id="PRO_5012464615" evidence="1">
    <location>
        <begin position="26"/>
        <end position="234"/>
    </location>
</feature>
<comment type="caution">
    <text evidence="2">The sequence shown here is derived from an EMBL/GenBank/DDBJ whole genome shotgun (WGS) entry which is preliminary data.</text>
</comment>
<dbReference type="AlphaFoldDB" id="A0A1Z5K2M6"/>
<organism evidence="2 3">
    <name type="scientific">Fistulifera solaris</name>
    <name type="common">Oleaginous diatom</name>
    <dbReference type="NCBI Taxonomy" id="1519565"/>
    <lineage>
        <taxon>Eukaryota</taxon>
        <taxon>Sar</taxon>
        <taxon>Stramenopiles</taxon>
        <taxon>Ochrophyta</taxon>
        <taxon>Bacillariophyta</taxon>
        <taxon>Bacillariophyceae</taxon>
        <taxon>Bacillariophycidae</taxon>
        <taxon>Naviculales</taxon>
        <taxon>Naviculaceae</taxon>
        <taxon>Fistulifera</taxon>
    </lineage>
</organism>
<keyword evidence="3" id="KW-1185">Reference proteome</keyword>
<proteinExistence type="predicted"/>
<feature type="signal peptide" evidence="1">
    <location>
        <begin position="1"/>
        <end position="25"/>
    </location>
</feature>
<keyword evidence="1" id="KW-0732">Signal</keyword>
<dbReference type="EMBL" id="BDSP01000149">
    <property type="protein sequence ID" value="GAX20513.1"/>
    <property type="molecule type" value="Genomic_DNA"/>
</dbReference>
<protein>
    <submittedName>
        <fullName evidence="2">Uncharacterized protein</fullName>
    </submittedName>
</protein>
<dbReference type="InParanoid" id="A0A1Z5K2M6"/>
<dbReference type="OrthoDB" id="48276at2759"/>